<dbReference type="Proteomes" id="UP000011723">
    <property type="component" value="Chromosome"/>
</dbReference>
<dbReference type="eggNOG" id="ENOG5031MK8">
    <property type="taxonomic scope" value="Bacteria"/>
</dbReference>
<organism evidence="1 2">
    <name type="scientific">Corynebacterium halotolerans YIM 70093 = DSM 44683</name>
    <dbReference type="NCBI Taxonomy" id="1121362"/>
    <lineage>
        <taxon>Bacteria</taxon>
        <taxon>Bacillati</taxon>
        <taxon>Actinomycetota</taxon>
        <taxon>Actinomycetes</taxon>
        <taxon>Mycobacteriales</taxon>
        <taxon>Corynebacteriaceae</taxon>
        <taxon>Corynebacterium</taxon>
    </lineage>
</organism>
<reference evidence="1 2" key="1">
    <citation type="journal article" date="2012" name="Stand. Genomic Sci.">
        <title>Genome sequence of the halotolerant bacterium Corynebacterium halotolerans type strain YIM 70093(T) (= DSM 44683(T)).</title>
        <authorList>
            <person name="Ruckert C."/>
            <person name="Albersmeier A."/>
            <person name="Al-Dilaimi A."/>
            <person name="Niehaus K."/>
            <person name="Szczepanowski R."/>
            <person name="Kalinowski J."/>
        </authorList>
    </citation>
    <scope>NUCLEOTIDE SEQUENCE [LARGE SCALE GENOMIC DNA]</scope>
    <source>
        <strain evidence="1">YIM 70093</strain>
    </source>
</reference>
<evidence type="ECO:0000313" key="2">
    <source>
        <dbReference type="Proteomes" id="UP000011723"/>
    </source>
</evidence>
<proteinExistence type="predicted"/>
<name>M1NRP8_9CORY</name>
<dbReference type="HOGENOM" id="CLU_078177_0_0_11"/>
<gene>
    <name evidence="1" type="ORF">A605_05880</name>
</gene>
<dbReference type="EMBL" id="CP003697">
    <property type="protein sequence ID" value="AGF72182.1"/>
    <property type="molecule type" value="Genomic_DNA"/>
</dbReference>
<dbReference type="AlphaFoldDB" id="M1NRP8"/>
<dbReference type="RefSeq" id="WP_015400601.1">
    <property type="nucleotide sequence ID" value="NC_020302.1"/>
</dbReference>
<protein>
    <submittedName>
        <fullName evidence="1">Uncharacterized protein</fullName>
    </submittedName>
</protein>
<sequence>MTPTLVYLATDRHIRHVTDPVDRAGLERWIIEFVAENPRFTVDQAVVVARQLAERWGFDVVADERRREELVQPVLYTEAEWLARGRVPDPGARPVRMLGSRRERFGCFLSGDVSPAPGAEESTRWPVVDALERSRHLRRRAHHLAPEYREFAEVLTDYELALLRHVWVIGAVVEWDDDPDYDTVGWIRNGPRDRRRLPRPDLTGDEALFRLLINPWPGEENVMVVILGLLAQILALTVLGRWRGAPVTGEDGEDGVTHPGELETGLIAHLVARRLGLDESVRDRGVRGYLHGEVPGPAPEGVRWNLVFETAEVLEDVLRGNSVFTWRAAGD</sequence>
<dbReference type="OrthoDB" id="4403607at2"/>
<keyword evidence="2" id="KW-1185">Reference proteome</keyword>
<dbReference type="PATRIC" id="fig|1121362.3.peg.1184"/>
<accession>M1NRP8</accession>
<evidence type="ECO:0000313" key="1">
    <source>
        <dbReference type="EMBL" id="AGF72182.1"/>
    </source>
</evidence>
<dbReference type="KEGG" id="chn:A605_05880"/>